<evidence type="ECO:0000313" key="1">
    <source>
        <dbReference type="EMBL" id="KAF5902879.1"/>
    </source>
</evidence>
<reference evidence="1" key="1">
    <citation type="submission" date="2020-07" db="EMBL/GenBank/DDBJ databases">
        <title>Clarias magur genome sequencing, assembly and annotation.</title>
        <authorList>
            <person name="Kushwaha B."/>
            <person name="Kumar R."/>
            <person name="Das P."/>
            <person name="Joshi C.G."/>
            <person name="Kumar D."/>
            <person name="Nagpure N.S."/>
            <person name="Pandey M."/>
            <person name="Agarwal S."/>
            <person name="Srivastava S."/>
            <person name="Singh M."/>
            <person name="Sahoo L."/>
            <person name="Jayasankar P."/>
            <person name="Meher P.K."/>
            <person name="Koringa P.G."/>
            <person name="Iquebal M.A."/>
            <person name="Das S.P."/>
            <person name="Bit A."/>
            <person name="Patnaik S."/>
            <person name="Patel N."/>
            <person name="Shah T.M."/>
            <person name="Hinsu A."/>
            <person name="Jena J.K."/>
        </authorList>
    </citation>
    <scope>NUCLEOTIDE SEQUENCE</scope>
    <source>
        <strain evidence="1">CIFAMagur01</strain>
        <tissue evidence="1">Testis</tissue>
    </source>
</reference>
<sequence length="51" mass="6002">MAYHDSSGVHVRVEKLPFLFCQKEIHRPRNVRPFLAPSFIAQLIFRFDADT</sequence>
<organism evidence="1 2">
    <name type="scientific">Clarias magur</name>
    <name type="common">Asian catfish</name>
    <name type="synonym">Macropteronotus magur</name>
    <dbReference type="NCBI Taxonomy" id="1594786"/>
    <lineage>
        <taxon>Eukaryota</taxon>
        <taxon>Metazoa</taxon>
        <taxon>Chordata</taxon>
        <taxon>Craniata</taxon>
        <taxon>Vertebrata</taxon>
        <taxon>Euteleostomi</taxon>
        <taxon>Actinopterygii</taxon>
        <taxon>Neopterygii</taxon>
        <taxon>Teleostei</taxon>
        <taxon>Ostariophysi</taxon>
        <taxon>Siluriformes</taxon>
        <taxon>Clariidae</taxon>
        <taxon>Clarias</taxon>
    </lineage>
</organism>
<proteinExistence type="predicted"/>
<dbReference type="EMBL" id="QNUK01000083">
    <property type="protein sequence ID" value="KAF5902879.1"/>
    <property type="molecule type" value="Genomic_DNA"/>
</dbReference>
<name>A0A8J4X609_CLAMG</name>
<accession>A0A8J4X609</accession>
<dbReference type="Proteomes" id="UP000727407">
    <property type="component" value="Unassembled WGS sequence"/>
</dbReference>
<comment type="caution">
    <text evidence="1">The sequence shown here is derived from an EMBL/GenBank/DDBJ whole genome shotgun (WGS) entry which is preliminary data.</text>
</comment>
<keyword evidence="2" id="KW-1185">Reference proteome</keyword>
<protein>
    <submittedName>
        <fullName evidence="1">Astrotactin-2 isoform X1</fullName>
    </submittedName>
</protein>
<dbReference type="AlphaFoldDB" id="A0A8J4X609"/>
<evidence type="ECO:0000313" key="2">
    <source>
        <dbReference type="Proteomes" id="UP000727407"/>
    </source>
</evidence>
<gene>
    <name evidence="1" type="primary">astn2</name>
    <name evidence="1" type="ORF">DAT39_007431</name>
</gene>